<dbReference type="STRING" id="112248.SAMN05444392_101401"/>
<dbReference type="Proteomes" id="UP000184476">
    <property type="component" value="Unassembled WGS sequence"/>
</dbReference>
<dbReference type="EMBL" id="FQVL01000001">
    <property type="protein sequence ID" value="SHE41926.1"/>
    <property type="molecule type" value="Genomic_DNA"/>
</dbReference>
<dbReference type="RefSeq" id="WP_073151149.1">
    <property type="nucleotide sequence ID" value="NZ_FQVL01000001.1"/>
</dbReference>
<dbReference type="Pfam" id="PF14035">
    <property type="entry name" value="YlzJ"/>
    <property type="match status" value="1"/>
</dbReference>
<evidence type="ECO:0000313" key="1">
    <source>
        <dbReference type="EMBL" id="SHE41926.1"/>
    </source>
</evidence>
<evidence type="ECO:0000313" key="2">
    <source>
        <dbReference type="Proteomes" id="UP000184476"/>
    </source>
</evidence>
<dbReference type="InterPro" id="IPR025619">
    <property type="entry name" value="YlzJ"/>
</dbReference>
<name>A0A1M4TBU3_9BACL</name>
<organism evidence="1 2">
    <name type="scientific">Seinonella peptonophila</name>
    <dbReference type="NCBI Taxonomy" id="112248"/>
    <lineage>
        <taxon>Bacteria</taxon>
        <taxon>Bacillati</taxon>
        <taxon>Bacillota</taxon>
        <taxon>Bacilli</taxon>
        <taxon>Bacillales</taxon>
        <taxon>Thermoactinomycetaceae</taxon>
        <taxon>Seinonella</taxon>
    </lineage>
</organism>
<keyword evidence="2" id="KW-1185">Reference proteome</keyword>
<dbReference type="AlphaFoldDB" id="A0A1M4TBU3"/>
<protein>
    <submittedName>
        <fullName evidence="1">YlzJ-like protein</fullName>
    </submittedName>
</protein>
<accession>A0A1M4TBU3</accession>
<gene>
    <name evidence="1" type="ORF">SAMN05444392_101401</name>
</gene>
<sequence length="73" mass="8433">MIHYTILPEELIFYDPRQQTAERVVIQIDGVPMLVEQHRGDQAAIVQLLSPNPQDYLNPRFQPGTPIRLIPKI</sequence>
<dbReference type="OrthoDB" id="1683573at2"/>
<reference evidence="1 2" key="1">
    <citation type="submission" date="2016-11" db="EMBL/GenBank/DDBJ databases">
        <authorList>
            <person name="Jaros S."/>
            <person name="Januszkiewicz K."/>
            <person name="Wedrychowicz H."/>
        </authorList>
    </citation>
    <scope>NUCLEOTIDE SEQUENCE [LARGE SCALE GENOMIC DNA]</scope>
    <source>
        <strain evidence="1 2">DSM 44666</strain>
    </source>
</reference>
<proteinExistence type="predicted"/>